<gene>
    <name evidence="1" type="ORF">A2W54_02170</name>
</gene>
<protein>
    <submittedName>
        <fullName evidence="1">Uncharacterized protein</fullName>
    </submittedName>
</protein>
<evidence type="ECO:0000313" key="2">
    <source>
        <dbReference type="Proteomes" id="UP000178425"/>
    </source>
</evidence>
<evidence type="ECO:0000313" key="1">
    <source>
        <dbReference type="EMBL" id="OGF79265.1"/>
    </source>
</evidence>
<comment type="caution">
    <text evidence="1">The sequence shown here is derived from an EMBL/GenBank/DDBJ whole genome shotgun (WGS) entry which is preliminary data.</text>
</comment>
<accession>A0A1F5WUE0</accession>
<dbReference type="AlphaFoldDB" id="A0A1F5WUE0"/>
<dbReference type="EMBL" id="MFHI01000008">
    <property type="protein sequence ID" value="OGF79265.1"/>
    <property type="molecule type" value="Genomic_DNA"/>
</dbReference>
<proteinExistence type="predicted"/>
<sequence length="194" mass="22425">MLPRNSIRKVYEYYFTSPRFSEEVKRAFMKFFNTNSIDNQDKVGMVKQSEGLFNEWFLYDFILNNGHTPIEDFVACNPFKLENSLMDLYKDLLDSKYAILEVLAIDLGKSIKVKDLQTDKELVLFEYNATFGLKVGSVFFGRVGKVGDHYELVGADTVSLADMAQADKNILRKKRLEFTPKILNDILVGKKSFW</sequence>
<reference evidence="1 2" key="1">
    <citation type="journal article" date="2016" name="Nat. Commun.">
        <title>Thousands of microbial genomes shed light on interconnected biogeochemical processes in an aquifer system.</title>
        <authorList>
            <person name="Anantharaman K."/>
            <person name="Brown C.T."/>
            <person name="Hug L.A."/>
            <person name="Sharon I."/>
            <person name="Castelle C.J."/>
            <person name="Probst A.J."/>
            <person name="Thomas B.C."/>
            <person name="Singh A."/>
            <person name="Wilkins M.J."/>
            <person name="Karaoz U."/>
            <person name="Brodie E.L."/>
            <person name="Williams K.H."/>
            <person name="Hubbard S.S."/>
            <person name="Banfield J.F."/>
        </authorList>
    </citation>
    <scope>NUCLEOTIDE SEQUENCE [LARGE SCALE GENOMIC DNA]</scope>
</reference>
<dbReference type="Proteomes" id="UP000178425">
    <property type="component" value="Unassembled WGS sequence"/>
</dbReference>
<name>A0A1F5WUE0_9BACT</name>
<organism evidence="1 2">
    <name type="scientific">Candidatus Giovannonibacteria bacterium RIFCSPHIGHO2_02_43_13</name>
    <dbReference type="NCBI Taxonomy" id="1798330"/>
    <lineage>
        <taxon>Bacteria</taxon>
        <taxon>Candidatus Giovannoniibacteriota</taxon>
    </lineage>
</organism>